<dbReference type="InterPro" id="IPR011473">
    <property type="entry name" value="DUF1579"/>
</dbReference>
<sequence>MLRPMFPLAFTLAALALPAAAHAQAADTAAMAAQAEAMHKLDWMHGKWRGEARMQMPGGKELVVTHTERVGTLLGGTITLIEGKSFGADGRVPFNAFAVVSYDPAAKAFTMASHTGGRSGSFPLIAAERGYAWEVPAGPAARVRYKASFDGTTWTETGDFVADGQPPRPFFRMTLKRIGDTDWPMAGSMTRD</sequence>
<dbReference type="RefSeq" id="WP_243857669.1">
    <property type="nucleotide sequence ID" value="NZ_JAASQV010000005.1"/>
</dbReference>
<comment type="caution">
    <text evidence="2">The sequence shown here is derived from an EMBL/GenBank/DDBJ whole genome shotgun (WGS) entry which is preliminary data.</text>
</comment>
<evidence type="ECO:0000313" key="2">
    <source>
        <dbReference type="EMBL" id="NIJ67002.1"/>
    </source>
</evidence>
<name>A0A7X5ZX94_9SPHN</name>
<dbReference type="AlphaFoldDB" id="A0A7X5ZX94"/>
<keyword evidence="1" id="KW-0732">Signal</keyword>
<feature type="chain" id="PRO_5031463563" description="DUF1579 domain-containing protein" evidence="1">
    <location>
        <begin position="26"/>
        <end position="192"/>
    </location>
</feature>
<evidence type="ECO:0000313" key="3">
    <source>
        <dbReference type="Proteomes" id="UP000564677"/>
    </source>
</evidence>
<evidence type="ECO:0000256" key="1">
    <source>
        <dbReference type="SAM" id="SignalP"/>
    </source>
</evidence>
<organism evidence="2 3">
    <name type="scientific">Sphingomonas leidyi</name>
    <dbReference type="NCBI Taxonomy" id="68569"/>
    <lineage>
        <taxon>Bacteria</taxon>
        <taxon>Pseudomonadati</taxon>
        <taxon>Pseudomonadota</taxon>
        <taxon>Alphaproteobacteria</taxon>
        <taxon>Sphingomonadales</taxon>
        <taxon>Sphingomonadaceae</taxon>
        <taxon>Sphingomonas</taxon>
    </lineage>
</organism>
<gene>
    <name evidence="2" type="ORF">FHR20_003980</name>
</gene>
<dbReference type="Proteomes" id="UP000564677">
    <property type="component" value="Unassembled WGS sequence"/>
</dbReference>
<keyword evidence="3" id="KW-1185">Reference proteome</keyword>
<evidence type="ECO:0008006" key="4">
    <source>
        <dbReference type="Google" id="ProtNLM"/>
    </source>
</evidence>
<protein>
    <recommendedName>
        <fullName evidence="4">DUF1579 domain-containing protein</fullName>
    </recommendedName>
</protein>
<feature type="signal peptide" evidence="1">
    <location>
        <begin position="1"/>
        <end position="25"/>
    </location>
</feature>
<dbReference type="Pfam" id="PF07617">
    <property type="entry name" value="DUF1579"/>
    <property type="match status" value="1"/>
</dbReference>
<reference evidence="2 3" key="1">
    <citation type="submission" date="2020-03" db="EMBL/GenBank/DDBJ databases">
        <title>Genomic Encyclopedia of Type Strains, Phase IV (KMG-IV): sequencing the most valuable type-strain genomes for metagenomic binning, comparative biology and taxonomic classification.</title>
        <authorList>
            <person name="Goeker M."/>
        </authorList>
    </citation>
    <scope>NUCLEOTIDE SEQUENCE [LARGE SCALE GENOMIC DNA]</scope>
    <source>
        <strain evidence="2 3">DSM 4733</strain>
    </source>
</reference>
<accession>A0A7X5ZX94</accession>
<dbReference type="EMBL" id="JAASQV010000005">
    <property type="protein sequence ID" value="NIJ67002.1"/>
    <property type="molecule type" value="Genomic_DNA"/>
</dbReference>
<proteinExistence type="predicted"/>